<accession>A0A7J9DXR9</accession>
<dbReference type="InterPro" id="IPR010713">
    <property type="entry name" value="XET_C"/>
</dbReference>
<sequence length="333" mass="37529">AASLASSSTLFLHYINDRLYHSSPSHQILCSTKKKKIKSQKSKMSSSGLKFTFLMPLMVACLMAASASIFHNDFDITWGDGRGKIVNNREVLTLSLDKASGSGFQSKNEYLFGKIDMQLKLVPGNSAGTVTAYYLSSKGSTWDEIDFEFLGNLSGDPYILHTNVFSQGKGNREQQFYLWFDPTADFHTYSILWNPQRIIFSVDGTPIREFKNMESLGVPFPKNQPMRIYSSLWNADDWATRGGLVKTDWTQAPFTASYRNFNADACVWSNGASSCKSNTSPSSASTNRAWFSQEMDSAKQQRLQWVQKNYMIYNHCNDAKRFPQGLPPECNMS</sequence>
<feature type="active site" description="Nucleophile" evidence="11">
    <location>
        <position position="144"/>
    </location>
</feature>
<dbReference type="InterPro" id="IPR013320">
    <property type="entry name" value="ConA-like_dom_sf"/>
</dbReference>
<feature type="glycosylation site" description="N-linked (GlcNAc...) asparagine" evidence="12">
    <location>
        <position position="152"/>
    </location>
</feature>
<keyword evidence="2 13" id="KW-0052">Apoplast</keyword>
<keyword evidence="1 13" id="KW-0134">Cell wall</keyword>
<feature type="non-terminal residue" evidence="15">
    <location>
        <position position="333"/>
    </location>
</feature>
<gene>
    <name evidence="15" type="ORF">Gotri_014532</name>
</gene>
<dbReference type="AlphaFoldDB" id="A0A7J9DXR9"/>
<dbReference type="EC" id="2.4.1.207" evidence="13"/>
<keyword evidence="16" id="KW-1185">Reference proteome</keyword>
<evidence type="ECO:0000256" key="8">
    <source>
        <dbReference type="ARBA" id="ARBA00023180"/>
    </source>
</evidence>
<dbReference type="CDD" id="cd02176">
    <property type="entry name" value="GH16_XET"/>
    <property type="match status" value="1"/>
</dbReference>
<evidence type="ECO:0000256" key="7">
    <source>
        <dbReference type="ARBA" id="ARBA00023157"/>
    </source>
</evidence>
<organism evidence="15 16">
    <name type="scientific">Gossypium trilobum</name>
    <dbReference type="NCBI Taxonomy" id="34281"/>
    <lineage>
        <taxon>Eukaryota</taxon>
        <taxon>Viridiplantae</taxon>
        <taxon>Streptophyta</taxon>
        <taxon>Embryophyta</taxon>
        <taxon>Tracheophyta</taxon>
        <taxon>Spermatophyta</taxon>
        <taxon>Magnoliopsida</taxon>
        <taxon>eudicotyledons</taxon>
        <taxon>Gunneridae</taxon>
        <taxon>Pentapetalae</taxon>
        <taxon>rosids</taxon>
        <taxon>malvids</taxon>
        <taxon>Malvales</taxon>
        <taxon>Malvaceae</taxon>
        <taxon>Malvoideae</taxon>
        <taxon>Gossypium</taxon>
    </lineage>
</organism>
<dbReference type="SUPFAM" id="SSF49899">
    <property type="entry name" value="Concanavalin A-like lectins/glucanases"/>
    <property type="match status" value="1"/>
</dbReference>
<evidence type="ECO:0000256" key="3">
    <source>
        <dbReference type="ARBA" id="ARBA00022525"/>
    </source>
</evidence>
<dbReference type="Pfam" id="PF00722">
    <property type="entry name" value="Glyco_hydro_16"/>
    <property type="match status" value="1"/>
</dbReference>
<dbReference type="GO" id="GO:0016762">
    <property type="term" value="F:xyloglucan:xyloglucosyl transferase activity"/>
    <property type="evidence" value="ECO:0007669"/>
    <property type="project" value="UniProtKB-EC"/>
</dbReference>
<dbReference type="PANTHER" id="PTHR31062">
    <property type="entry name" value="XYLOGLUCAN ENDOTRANSGLUCOSYLASE/HYDROLASE PROTEIN 8-RELATED"/>
    <property type="match status" value="1"/>
</dbReference>
<evidence type="ECO:0000259" key="14">
    <source>
        <dbReference type="PROSITE" id="PS51762"/>
    </source>
</evidence>
<dbReference type="InterPro" id="IPR008263">
    <property type="entry name" value="GH16_AS"/>
</dbReference>
<dbReference type="GO" id="GO:0048046">
    <property type="term" value="C:apoplast"/>
    <property type="evidence" value="ECO:0007669"/>
    <property type="project" value="UniProtKB-SubCell"/>
</dbReference>
<keyword evidence="7" id="KW-1015">Disulfide bond</keyword>
<comment type="caution">
    <text evidence="15">The sequence shown here is derived from an EMBL/GenBank/DDBJ whole genome shotgun (WGS) entry which is preliminary data.</text>
</comment>
<comment type="subcellular location">
    <subcellularLocation>
        <location evidence="13">Secreted</location>
        <location evidence="13">Cell wall</location>
    </subcellularLocation>
    <subcellularLocation>
        <location evidence="13">Secreted</location>
        <location evidence="13">Extracellular space</location>
        <location evidence="13">Apoplast</location>
    </subcellularLocation>
</comment>
<dbReference type="InterPro" id="IPR000757">
    <property type="entry name" value="Beta-glucanase-like"/>
</dbReference>
<dbReference type="GO" id="GO:0010411">
    <property type="term" value="P:xyloglucan metabolic process"/>
    <property type="evidence" value="ECO:0007669"/>
    <property type="project" value="InterPro"/>
</dbReference>
<dbReference type="PROSITE" id="PS51762">
    <property type="entry name" value="GH16_2"/>
    <property type="match status" value="1"/>
</dbReference>
<evidence type="ECO:0000256" key="10">
    <source>
        <dbReference type="ARBA" id="ARBA00023316"/>
    </source>
</evidence>
<dbReference type="Proteomes" id="UP000593568">
    <property type="component" value="Unassembled WGS sequence"/>
</dbReference>
<dbReference type="PROSITE" id="PS01034">
    <property type="entry name" value="GH16_1"/>
    <property type="match status" value="1"/>
</dbReference>
<proteinExistence type="inferred from homology"/>
<dbReference type="InterPro" id="IPR016455">
    <property type="entry name" value="XTH"/>
</dbReference>
<feature type="active site" description="Proton donor" evidence="11">
    <location>
        <position position="148"/>
    </location>
</feature>
<evidence type="ECO:0000256" key="1">
    <source>
        <dbReference type="ARBA" id="ARBA00022512"/>
    </source>
</evidence>
<keyword evidence="6 13" id="KW-0378">Hydrolase</keyword>
<evidence type="ECO:0000256" key="4">
    <source>
        <dbReference type="ARBA" id="ARBA00022679"/>
    </source>
</evidence>
<keyword evidence="10 13" id="KW-0961">Cell wall biogenesis/degradation</keyword>
<dbReference type="Gene3D" id="2.60.120.200">
    <property type="match status" value="1"/>
</dbReference>
<keyword evidence="5" id="KW-0732">Signal</keyword>
<evidence type="ECO:0000256" key="12">
    <source>
        <dbReference type="PIRSR" id="PIRSR005604-2"/>
    </source>
</evidence>
<dbReference type="GO" id="GO:0071555">
    <property type="term" value="P:cell wall organization"/>
    <property type="evidence" value="ECO:0007669"/>
    <property type="project" value="UniProtKB-KW"/>
</dbReference>
<dbReference type="PIRSF" id="PIRSF005604">
    <property type="entry name" value="XET"/>
    <property type="match status" value="1"/>
</dbReference>
<evidence type="ECO:0000256" key="13">
    <source>
        <dbReference type="RuleBase" id="RU361120"/>
    </source>
</evidence>
<name>A0A7J9DXR9_9ROSI</name>
<evidence type="ECO:0000256" key="11">
    <source>
        <dbReference type="PIRSR" id="PIRSR005604-1"/>
    </source>
</evidence>
<reference evidence="15 16" key="1">
    <citation type="journal article" date="2019" name="Genome Biol. Evol.">
        <title>Insights into the evolution of the New World diploid cottons (Gossypium, subgenus Houzingenia) based on genome sequencing.</title>
        <authorList>
            <person name="Grover C.E."/>
            <person name="Arick M.A. 2nd"/>
            <person name="Thrash A."/>
            <person name="Conover J.L."/>
            <person name="Sanders W.S."/>
            <person name="Peterson D.G."/>
            <person name="Frelichowski J.E."/>
            <person name="Scheffler J.A."/>
            <person name="Scheffler B.E."/>
            <person name="Wendel J.F."/>
        </authorList>
    </citation>
    <scope>NUCLEOTIDE SEQUENCE [LARGE SCALE GENOMIC DNA]</scope>
    <source>
        <strain evidence="15">8</strain>
        <tissue evidence="15">Leaf</tissue>
    </source>
</reference>
<evidence type="ECO:0000256" key="2">
    <source>
        <dbReference type="ARBA" id="ARBA00022523"/>
    </source>
</evidence>
<evidence type="ECO:0000313" key="15">
    <source>
        <dbReference type="EMBL" id="MBA0765314.1"/>
    </source>
</evidence>
<comment type="function">
    <text evidence="13">Catalyzes xyloglucan endohydrolysis (XEH) and/or endotransglycosylation (XET). Cleaves and religates xyloglucan polymers, an essential constituent of the primary cell wall, and thereby participates in cell wall construction of growing tissues.</text>
</comment>
<protein>
    <recommendedName>
        <fullName evidence="13">Xyloglucan endotransglucosylase/hydrolase</fullName>
        <ecNumber evidence="13">2.4.1.207</ecNumber>
    </recommendedName>
</protein>
<evidence type="ECO:0000256" key="6">
    <source>
        <dbReference type="ARBA" id="ARBA00022801"/>
    </source>
</evidence>
<evidence type="ECO:0000256" key="9">
    <source>
        <dbReference type="ARBA" id="ARBA00023295"/>
    </source>
</evidence>
<dbReference type="GO" id="GO:0004553">
    <property type="term" value="F:hydrolase activity, hydrolyzing O-glycosyl compounds"/>
    <property type="evidence" value="ECO:0007669"/>
    <property type="project" value="InterPro"/>
</dbReference>
<dbReference type="Pfam" id="PF06955">
    <property type="entry name" value="XET_C"/>
    <property type="match status" value="1"/>
</dbReference>
<dbReference type="InterPro" id="IPR044791">
    <property type="entry name" value="Beta-glucanase/XTH"/>
</dbReference>
<comment type="similarity">
    <text evidence="13">Belongs to the glycosyl hydrolase 16 family.</text>
</comment>
<feature type="domain" description="GH16" evidence="14">
    <location>
        <begin position="47"/>
        <end position="258"/>
    </location>
</feature>
<keyword evidence="9 13" id="KW-0326">Glycosidase</keyword>
<evidence type="ECO:0000256" key="5">
    <source>
        <dbReference type="ARBA" id="ARBA00022729"/>
    </source>
</evidence>
<dbReference type="FunFam" id="2.60.120.200:FF:000025">
    <property type="entry name" value="Xyloglucan endotransglucosylase/hydrolase"/>
    <property type="match status" value="1"/>
</dbReference>
<dbReference type="GO" id="GO:0042546">
    <property type="term" value="P:cell wall biogenesis"/>
    <property type="evidence" value="ECO:0007669"/>
    <property type="project" value="InterPro"/>
</dbReference>
<keyword evidence="3 13" id="KW-0964">Secreted</keyword>
<comment type="PTM">
    <text evidence="13">Contains at least one intrachain disulfide bond essential for its enzymatic activity.</text>
</comment>
<keyword evidence="4 13" id="KW-0808">Transferase</keyword>
<keyword evidence="8" id="KW-0325">Glycoprotein</keyword>
<evidence type="ECO:0000313" key="16">
    <source>
        <dbReference type="Proteomes" id="UP000593568"/>
    </source>
</evidence>
<dbReference type="EMBL" id="JABEZW010000005">
    <property type="protein sequence ID" value="MBA0765314.1"/>
    <property type="molecule type" value="Genomic_DNA"/>
</dbReference>